<proteinExistence type="predicted"/>
<feature type="chain" id="PRO_5046618195" evidence="1">
    <location>
        <begin position="20"/>
        <end position="148"/>
    </location>
</feature>
<comment type="caution">
    <text evidence="2">The sequence shown here is derived from an EMBL/GenBank/DDBJ whole genome shotgun (WGS) entry which is preliminary data.</text>
</comment>
<evidence type="ECO:0000256" key="1">
    <source>
        <dbReference type="SAM" id="SignalP"/>
    </source>
</evidence>
<dbReference type="EMBL" id="JBAHYK010000572">
    <property type="protein sequence ID" value="KAL0572861.1"/>
    <property type="molecule type" value="Genomic_DNA"/>
</dbReference>
<name>A0ABR3FC22_9AGAR</name>
<evidence type="ECO:0000313" key="3">
    <source>
        <dbReference type="Proteomes" id="UP001465976"/>
    </source>
</evidence>
<gene>
    <name evidence="2" type="ORF">V5O48_009110</name>
</gene>
<dbReference type="Proteomes" id="UP001465976">
    <property type="component" value="Unassembled WGS sequence"/>
</dbReference>
<evidence type="ECO:0000313" key="2">
    <source>
        <dbReference type="EMBL" id="KAL0572861.1"/>
    </source>
</evidence>
<keyword evidence="1" id="KW-0732">Signal</keyword>
<accession>A0ABR3FC22</accession>
<protein>
    <submittedName>
        <fullName evidence="2">Uncharacterized protein</fullName>
    </submittedName>
</protein>
<keyword evidence="3" id="KW-1185">Reference proteome</keyword>
<sequence>MKFSTSALLAVVAATSVAAQQAHIAAPKNATDVKQGSDLMIEVARPNLQGPGSSFSEEVGIVLSYVACSDSGACVPPSQGTGKILYKGPYDPQPNLAFPSIPPHQNFTVKIPGDGVKGAAQIALTQFSLAGNNLVPTTMFDIVHINVI</sequence>
<organism evidence="2 3">
    <name type="scientific">Marasmius crinis-equi</name>
    <dbReference type="NCBI Taxonomy" id="585013"/>
    <lineage>
        <taxon>Eukaryota</taxon>
        <taxon>Fungi</taxon>
        <taxon>Dikarya</taxon>
        <taxon>Basidiomycota</taxon>
        <taxon>Agaricomycotina</taxon>
        <taxon>Agaricomycetes</taxon>
        <taxon>Agaricomycetidae</taxon>
        <taxon>Agaricales</taxon>
        <taxon>Marasmiineae</taxon>
        <taxon>Marasmiaceae</taxon>
        <taxon>Marasmius</taxon>
    </lineage>
</organism>
<feature type="signal peptide" evidence="1">
    <location>
        <begin position="1"/>
        <end position="19"/>
    </location>
</feature>
<reference evidence="2 3" key="1">
    <citation type="submission" date="2024-02" db="EMBL/GenBank/DDBJ databases">
        <title>A draft genome for the cacao thread blight pathogen Marasmius crinis-equi.</title>
        <authorList>
            <person name="Cohen S.P."/>
            <person name="Baruah I.K."/>
            <person name="Amoako-Attah I."/>
            <person name="Bukari Y."/>
            <person name="Meinhardt L.W."/>
            <person name="Bailey B.A."/>
        </authorList>
    </citation>
    <scope>NUCLEOTIDE SEQUENCE [LARGE SCALE GENOMIC DNA]</scope>
    <source>
        <strain evidence="2 3">GH-76</strain>
    </source>
</reference>